<evidence type="ECO:0000313" key="7">
    <source>
        <dbReference type="Proteomes" id="UP000223749"/>
    </source>
</evidence>
<dbReference type="Pfam" id="PF03544">
    <property type="entry name" value="TonB_C"/>
    <property type="match status" value="1"/>
</dbReference>
<name>A0A2D1U9H7_9SPHI</name>
<feature type="domain" description="TonB C-terminal" evidence="5">
    <location>
        <begin position="1"/>
        <end position="86"/>
    </location>
</feature>
<dbReference type="RefSeq" id="WP_099440079.1">
    <property type="nucleotide sequence ID" value="NZ_CP024091.1"/>
</dbReference>
<dbReference type="Gene3D" id="3.30.1150.10">
    <property type="match status" value="1"/>
</dbReference>
<evidence type="ECO:0000259" key="5">
    <source>
        <dbReference type="PROSITE" id="PS52015"/>
    </source>
</evidence>
<reference evidence="6 7" key="1">
    <citation type="submission" date="2017-10" db="EMBL/GenBank/DDBJ databases">
        <title>Whole genome of Pedobacter ginsengisoli T01R-27 isolated from tomato rhizosphere.</title>
        <authorList>
            <person name="Weon H.-Y."/>
            <person name="Lee S.A."/>
            <person name="Sang M.K."/>
            <person name="Song J."/>
        </authorList>
    </citation>
    <scope>NUCLEOTIDE SEQUENCE [LARGE SCALE GENOMIC DNA]</scope>
    <source>
        <strain evidence="6 7">T01R-27</strain>
    </source>
</reference>
<evidence type="ECO:0000256" key="2">
    <source>
        <dbReference type="ARBA" id="ARBA00022692"/>
    </source>
</evidence>
<keyword evidence="4" id="KW-0472">Membrane</keyword>
<accession>A0A2D1U9H7</accession>
<evidence type="ECO:0000313" key="6">
    <source>
        <dbReference type="EMBL" id="ATP58174.1"/>
    </source>
</evidence>
<dbReference type="GO" id="GO:0016020">
    <property type="term" value="C:membrane"/>
    <property type="evidence" value="ECO:0007669"/>
    <property type="project" value="UniProtKB-SubCell"/>
</dbReference>
<dbReference type="GO" id="GO:0055085">
    <property type="term" value="P:transmembrane transport"/>
    <property type="evidence" value="ECO:0007669"/>
    <property type="project" value="InterPro"/>
</dbReference>
<proteinExistence type="predicted"/>
<protein>
    <submittedName>
        <fullName evidence="6">Energy transducer TonB</fullName>
    </submittedName>
</protein>
<evidence type="ECO:0000256" key="1">
    <source>
        <dbReference type="ARBA" id="ARBA00004167"/>
    </source>
</evidence>
<dbReference type="PROSITE" id="PS52015">
    <property type="entry name" value="TONB_CTD"/>
    <property type="match status" value="1"/>
</dbReference>
<evidence type="ECO:0000256" key="3">
    <source>
        <dbReference type="ARBA" id="ARBA00022989"/>
    </source>
</evidence>
<dbReference type="InterPro" id="IPR006260">
    <property type="entry name" value="TonB/TolA_C"/>
</dbReference>
<keyword evidence="3" id="KW-1133">Transmembrane helix</keyword>
<dbReference type="EMBL" id="CP024091">
    <property type="protein sequence ID" value="ATP58174.1"/>
    <property type="molecule type" value="Genomic_DNA"/>
</dbReference>
<comment type="subcellular location">
    <subcellularLocation>
        <location evidence="1">Membrane</location>
        <topology evidence="1">Single-pass membrane protein</topology>
    </subcellularLocation>
</comment>
<dbReference type="Proteomes" id="UP000223749">
    <property type="component" value="Chromosome"/>
</dbReference>
<dbReference type="OrthoDB" id="1096636at2"/>
<dbReference type="KEGG" id="pgs:CPT03_17735"/>
<keyword evidence="7" id="KW-1185">Reference proteome</keyword>
<organism evidence="6 7">
    <name type="scientific">Pedobacter ginsengisoli</name>
    <dbReference type="NCBI Taxonomy" id="363852"/>
    <lineage>
        <taxon>Bacteria</taxon>
        <taxon>Pseudomonadati</taxon>
        <taxon>Bacteroidota</taxon>
        <taxon>Sphingobacteriia</taxon>
        <taxon>Sphingobacteriales</taxon>
        <taxon>Sphingobacteriaceae</taxon>
        <taxon>Pedobacter</taxon>
    </lineage>
</organism>
<dbReference type="NCBIfam" id="TIGR01352">
    <property type="entry name" value="tonB_Cterm"/>
    <property type="match status" value="1"/>
</dbReference>
<dbReference type="InterPro" id="IPR037682">
    <property type="entry name" value="TonB_C"/>
</dbReference>
<dbReference type="SUPFAM" id="SSF74653">
    <property type="entry name" value="TolA/TonB C-terminal domain"/>
    <property type="match status" value="1"/>
</dbReference>
<keyword evidence="2" id="KW-0812">Transmembrane</keyword>
<evidence type="ECO:0000256" key="4">
    <source>
        <dbReference type="ARBA" id="ARBA00023136"/>
    </source>
</evidence>
<sequence>MNNKIYPQYSFQNCIDGTVTISFKLNKAGEVYFSKIQKGIGTDLDDEALRLIRLSSGKWIVPEDHDTTVSVVVPINFKLSGANCQNKSPKEIKQAIEIYKTNVGMTDAVLNFYRHKANGKFTADEEQRILALKASLGYDEEYMKMRINDGLRKLKQKDKQGACEDFMFVKNMGYDLADEQIAKYCN</sequence>
<gene>
    <name evidence="6" type="ORF">CPT03_17735</name>
</gene>
<dbReference type="AlphaFoldDB" id="A0A2D1U9H7"/>